<dbReference type="eggNOG" id="KOG2168">
    <property type="taxonomic scope" value="Eukaryota"/>
</dbReference>
<dbReference type="WBParaSite" id="Csp11.Scaffold630.g17317.t2">
    <property type="protein sequence ID" value="Csp11.Scaffold630.g17317.t2"/>
    <property type="gene ID" value="Csp11.Scaffold630.g17317"/>
</dbReference>
<keyword evidence="5" id="KW-0509">mRNA transport</keyword>
<dbReference type="STRING" id="1561998.A0A1I7UM18"/>
<reference evidence="7" key="1">
    <citation type="submission" date="2016-11" db="UniProtKB">
        <authorList>
            <consortium name="WormBaseParasite"/>
        </authorList>
    </citation>
    <scope>IDENTIFICATION</scope>
</reference>
<dbReference type="PANTHER" id="PTHR11225:SF4">
    <property type="entry name" value="NUCLEAR PORE COMPLEX PROTEIN NUP93"/>
    <property type="match status" value="1"/>
</dbReference>
<evidence type="ECO:0000256" key="1">
    <source>
        <dbReference type="ARBA" id="ARBA00004567"/>
    </source>
</evidence>
<keyword evidence="5" id="KW-0813">Transport</keyword>
<dbReference type="PANTHER" id="PTHR11225">
    <property type="entry name" value="NUCLEAR PORE COMPLEX PROTEIN NUP93 NUCLEOPORIN NUP93 DEAD EYE PROTEIN"/>
    <property type="match status" value="1"/>
</dbReference>
<evidence type="ECO:0000256" key="3">
    <source>
        <dbReference type="ARBA" id="ARBA00023132"/>
    </source>
</evidence>
<dbReference type="GO" id="GO:0017056">
    <property type="term" value="F:structural constituent of nuclear pore"/>
    <property type="evidence" value="ECO:0007669"/>
    <property type="project" value="InterPro"/>
</dbReference>
<proteinExistence type="inferred from homology"/>
<keyword evidence="6" id="KW-1185">Reference proteome</keyword>
<keyword evidence="4 5" id="KW-0539">Nucleus</keyword>
<dbReference type="InterPro" id="IPR007231">
    <property type="entry name" value="Nucleoporin_int_Nup93/Nic96"/>
</dbReference>
<dbReference type="GO" id="GO:0016973">
    <property type="term" value="P:poly(A)+ mRNA export from nucleus"/>
    <property type="evidence" value="ECO:0007669"/>
    <property type="project" value="TreeGrafter"/>
</dbReference>
<protein>
    <recommendedName>
        <fullName evidence="5">Nuclear pore protein</fullName>
    </recommendedName>
</protein>
<dbReference type="Pfam" id="PF04097">
    <property type="entry name" value="Nic96"/>
    <property type="match status" value="1"/>
</dbReference>
<evidence type="ECO:0000256" key="5">
    <source>
        <dbReference type="RuleBase" id="RU364035"/>
    </source>
</evidence>
<organism evidence="6 7">
    <name type="scientific">Caenorhabditis tropicalis</name>
    <dbReference type="NCBI Taxonomy" id="1561998"/>
    <lineage>
        <taxon>Eukaryota</taxon>
        <taxon>Metazoa</taxon>
        <taxon>Ecdysozoa</taxon>
        <taxon>Nematoda</taxon>
        <taxon>Chromadorea</taxon>
        <taxon>Rhabditida</taxon>
        <taxon>Rhabditina</taxon>
        <taxon>Rhabditomorpha</taxon>
        <taxon>Rhabditoidea</taxon>
        <taxon>Rhabditidae</taxon>
        <taxon>Peloderinae</taxon>
        <taxon>Caenorhabditis</taxon>
    </lineage>
</organism>
<dbReference type="GO" id="GO:0005643">
    <property type="term" value="C:nuclear pore"/>
    <property type="evidence" value="ECO:0007669"/>
    <property type="project" value="UniProtKB-SubCell"/>
</dbReference>
<comment type="similarity">
    <text evidence="2 5">Belongs to the nucleoporin interacting component (NIC) family.</text>
</comment>
<accession>A0A1I7UM18</accession>
<keyword evidence="3 5" id="KW-0906">Nuclear pore complex</keyword>
<dbReference type="Proteomes" id="UP000095282">
    <property type="component" value="Unplaced"/>
</dbReference>
<evidence type="ECO:0000313" key="7">
    <source>
        <dbReference type="WBParaSite" id="Csp11.Scaffold630.g17317.t2"/>
    </source>
</evidence>
<name>A0A1I7UM18_9PELO</name>
<keyword evidence="5" id="KW-0653">Protein transport</keyword>
<keyword evidence="5" id="KW-0472">Membrane</keyword>
<keyword evidence="5" id="KW-0811">Translocation</keyword>
<comment type="subcellular location">
    <subcellularLocation>
        <location evidence="1 5">Nucleus</location>
        <location evidence="1 5">Nuclear pore complex</location>
    </subcellularLocation>
</comment>
<dbReference type="GO" id="GO:0006606">
    <property type="term" value="P:protein import into nucleus"/>
    <property type="evidence" value="ECO:0007669"/>
    <property type="project" value="TreeGrafter"/>
</dbReference>
<evidence type="ECO:0000313" key="6">
    <source>
        <dbReference type="Proteomes" id="UP000095282"/>
    </source>
</evidence>
<evidence type="ECO:0000256" key="4">
    <source>
        <dbReference type="ARBA" id="ARBA00023242"/>
    </source>
</evidence>
<evidence type="ECO:0000256" key="2">
    <source>
        <dbReference type="ARBA" id="ARBA00010186"/>
    </source>
</evidence>
<sequence>MKKEEVMELEGKDISIDPLYFNECFVMNIMKKSIETGNPAKFRVFRGGKNPEGVLKHFDSTIWTDEISRKYDFAYDCVPGCEYYLVSLLPYSTHLFIEFCNGRRDVMLHFAEILGRVDHQGLATLLGNSLFQGHLNTENSKNFTVRNGVEQELCGVLGGSENNWDRESHPVQRKLMFGERGIEIPSRQPTVHSSEDTITDDGMTEVPEAVIDDVDDEELDEDVSRVKVETDRAFFNHMLLVRPAAVPINPAHAMDKDDLPLNNGTFVNKNISDRRELLFGDKLHKYLKSQGKKSLIELMKEAVEESGTDGALSDVWNDVTSLLHRKTVTGRDDVTTTANLLEDACKYLQSVFSEHMQTVVERNLEVAERGGIPGTRGLVNAFLKVGTEEPFQPEDDSIDGMPTWQVTYHCVRAGDMHAAAETLNRLKSFPQCATLVASLNHISKHKKLDAELKKKLKVEWRHNVGHTKDKYKRALYAALLGGLESAALADTLENWIWFKLYPLHVDPQLTPLLFQEVQKAVSIDYGEQYFMSNGKTDFQYYFTALWLSGQFERAIYLLHECGQRVDSVHVAVLAHKLGYLRMSQKSTDEMLVVDQSDATKCYLNLARLIVSYTKNFELIDVPRSLDYWFLLKGITTPTGSDVFEMAVSRSVYLTSQSDAILGKLTPDGRREKGLIDEYLDDPSEVICRVATDTELTGEWDQAVGLYLLAGKATNAAKLLASEISETLRADNKEKIAELVHVAEQFKSVQRGCQASEYATLSLLVDLAVLFDHCRNDEAETAYGISSQLRLIPTEPDQVTVIVNEFHMVPQKIREVLPDTCLHLMKCLVDHCIRQSTTQSNRGANSANTSMFSSSNRYVKQEGIFVFQQ</sequence>
<dbReference type="AlphaFoldDB" id="A0A1I7UM18"/>